<dbReference type="Pfam" id="PF00589">
    <property type="entry name" value="Phage_integrase"/>
    <property type="match status" value="1"/>
</dbReference>
<organism evidence="6 7">
    <name type="scientific">Enterococcus asini</name>
    <dbReference type="NCBI Taxonomy" id="57732"/>
    <lineage>
        <taxon>Bacteria</taxon>
        <taxon>Bacillati</taxon>
        <taxon>Bacillota</taxon>
        <taxon>Bacilli</taxon>
        <taxon>Lactobacillales</taxon>
        <taxon>Enterococcaceae</taxon>
        <taxon>Enterococcus</taxon>
    </lineage>
</organism>
<dbReference type="Gene3D" id="1.10.150.130">
    <property type="match status" value="1"/>
</dbReference>
<sequence>MIQLATFKQYVTSKGEKRWLFQTYLGVNELTGKQDRAMRRGFKTQKEAKIAEARLQTEYAEGLTESEKPKTYREVYKQWLTEYEKTVRGSTLLKTKRIFKNQVLDVFGDFYINEITPLMLQRQMDTWSKKYASAAKFMNYTGLVFKYAVRFGLIDRNPADAIIKPKAKKKKKEDDAFYEKNELKLFLQTSDRVGTPKAKALFRLLAMTGMRKQEALALTWNDIDFDKAVIDINKAVSRDDTGLKIDETKTVGSTRIISVDSKTLDSLLEWKSFIEPPTNDYLIFGHENAVEPLDIMSMDTPRKWLLDVQDEMDRTSEKKLKRITTHGFRHTHASLLIEMGASLKDIQYRLGHEDIGTTMNVYAHISKASKEKLANEFDNFIDF</sequence>
<dbReference type="GO" id="GO:0003677">
    <property type="term" value="F:DNA binding"/>
    <property type="evidence" value="ECO:0007669"/>
    <property type="project" value="UniProtKB-KW"/>
</dbReference>
<proteinExistence type="inferred from homology"/>
<dbReference type="Gene3D" id="1.10.443.10">
    <property type="entry name" value="Intergrase catalytic core"/>
    <property type="match status" value="1"/>
</dbReference>
<evidence type="ECO:0000256" key="1">
    <source>
        <dbReference type="ARBA" id="ARBA00008857"/>
    </source>
</evidence>
<dbReference type="PROSITE" id="PS51898">
    <property type="entry name" value="TYR_RECOMBINASE"/>
    <property type="match status" value="1"/>
</dbReference>
<dbReference type="GO" id="GO:0015074">
    <property type="term" value="P:DNA integration"/>
    <property type="evidence" value="ECO:0007669"/>
    <property type="project" value="UniProtKB-KW"/>
</dbReference>
<evidence type="ECO:0000256" key="2">
    <source>
        <dbReference type="ARBA" id="ARBA00022908"/>
    </source>
</evidence>
<dbReference type="InterPro" id="IPR013762">
    <property type="entry name" value="Integrase-like_cat_sf"/>
</dbReference>
<evidence type="ECO:0000256" key="4">
    <source>
        <dbReference type="ARBA" id="ARBA00023172"/>
    </source>
</evidence>
<dbReference type="InterPro" id="IPR028259">
    <property type="entry name" value="AP2-like_int_N"/>
</dbReference>
<dbReference type="Proteomes" id="UP001256711">
    <property type="component" value="Unassembled WGS sequence"/>
</dbReference>
<comment type="caution">
    <text evidence="6">The sequence shown here is derived from an EMBL/GenBank/DDBJ whole genome shotgun (WGS) entry which is preliminary data.</text>
</comment>
<keyword evidence="4" id="KW-0233">DNA recombination</keyword>
<dbReference type="InterPro" id="IPR004107">
    <property type="entry name" value="Integrase_SAM-like_N"/>
</dbReference>
<dbReference type="Pfam" id="PF14657">
    <property type="entry name" value="Arm-DNA-bind_4"/>
    <property type="match status" value="1"/>
</dbReference>
<dbReference type="Pfam" id="PF14659">
    <property type="entry name" value="Phage_int_SAM_3"/>
    <property type="match status" value="1"/>
</dbReference>
<dbReference type="GO" id="GO:0006310">
    <property type="term" value="P:DNA recombination"/>
    <property type="evidence" value="ECO:0007669"/>
    <property type="project" value="UniProtKB-KW"/>
</dbReference>
<reference evidence="6" key="1">
    <citation type="submission" date="2023-03" db="EMBL/GenBank/DDBJ databases">
        <authorList>
            <person name="Shen W."/>
            <person name="Cai J."/>
        </authorList>
    </citation>
    <scope>NUCLEOTIDE SEQUENCE</scope>
    <source>
        <strain evidence="6">B226-2</strain>
    </source>
</reference>
<dbReference type="PANTHER" id="PTHR30629:SF2">
    <property type="entry name" value="PROPHAGE INTEGRASE INTS-RELATED"/>
    <property type="match status" value="1"/>
</dbReference>
<keyword evidence="2" id="KW-0229">DNA integration</keyword>
<evidence type="ECO:0000256" key="3">
    <source>
        <dbReference type="ARBA" id="ARBA00023125"/>
    </source>
</evidence>
<dbReference type="EMBL" id="JARQBJ010000002">
    <property type="protein sequence ID" value="MDT2810019.1"/>
    <property type="molecule type" value="Genomic_DNA"/>
</dbReference>
<feature type="domain" description="Tyr recombinase" evidence="5">
    <location>
        <begin position="172"/>
        <end position="378"/>
    </location>
</feature>
<evidence type="ECO:0000259" key="5">
    <source>
        <dbReference type="PROSITE" id="PS51898"/>
    </source>
</evidence>
<name>A0AAW8TYE6_9ENTE</name>
<dbReference type="InterPro" id="IPR050808">
    <property type="entry name" value="Phage_Integrase"/>
</dbReference>
<keyword evidence="3" id="KW-0238">DNA-binding</keyword>
<dbReference type="InterPro" id="IPR010998">
    <property type="entry name" value="Integrase_recombinase_N"/>
</dbReference>
<accession>A0AAW8TYE6</accession>
<dbReference type="AlphaFoldDB" id="A0AAW8TYE6"/>
<comment type="similarity">
    <text evidence="1">Belongs to the 'phage' integrase family.</text>
</comment>
<evidence type="ECO:0000313" key="6">
    <source>
        <dbReference type="EMBL" id="MDT2810019.1"/>
    </source>
</evidence>
<dbReference type="SUPFAM" id="SSF56349">
    <property type="entry name" value="DNA breaking-rejoining enzymes"/>
    <property type="match status" value="1"/>
</dbReference>
<dbReference type="PANTHER" id="PTHR30629">
    <property type="entry name" value="PROPHAGE INTEGRASE"/>
    <property type="match status" value="1"/>
</dbReference>
<protein>
    <submittedName>
        <fullName evidence="6">Tyrosine-type recombinase/integrase</fullName>
    </submittedName>
</protein>
<dbReference type="InterPro" id="IPR011010">
    <property type="entry name" value="DNA_brk_join_enz"/>
</dbReference>
<evidence type="ECO:0000313" key="7">
    <source>
        <dbReference type="Proteomes" id="UP001256711"/>
    </source>
</evidence>
<dbReference type="CDD" id="cd01189">
    <property type="entry name" value="INT_ICEBs1_C_like"/>
    <property type="match status" value="1"/>
</dbReference>
<dbReference type="InterPro" id="IPR002104">
    <property type="entry name" value="Integrase_catalytic"/>
</dbReference>
<gene>
    <name evidence="6" type="ORF">P7H43_05950</name>
</gene>